<dbReference type="Gene3D" id="3.40.50.880">
    <property type="match status" value="1"/>
</dbReference>
<evidence type="ECO:0000256" key="6">
    <source>
        <dbReference type="ARBA" id="ARBA00049534"/>
    </source>
</evidence>
<dbReference type="PROSITE" id="PS01236">
    <property type="entry name" value="PDXT_SNO_1"/>
    <property type="match status" value="1"/>
</dbReference>
<reference evidence="7 8" key="1">
    <citation type="journal article" date="2024" name="BMC Biol.">
        <title>Comparative genomics of Ascetosporea gives new insight into the evolutionary basis for animal parasitism in Rhizaria.</title>
        <authorList>
            <person name="Hiltunen Thoren M."/>
            <person name="Onut-Brannstrom I."/>
            <person name="Alfjorden A."/>
            <person name="Peckova H."/>
            <person name="Swords F."/>
            <person name="Hooper C."/>
            <person name="Holzer A.S."/>
            <person name="Bass D."/>
            <person name="Burki F."/>
        </authorList>
    </citation>
    <scope>NUCLEOTIDE SEQUENCE [LARGE SCALE GENOMIC DNA]</scope>
    <source>
        <strain evidence="7">20-A016</strain>
    </source>
</reference>
<dbReference type="InterPro" id="IPR021196">
    <property type="entry name" value="PdxT/SNO_CS"/>
</dbReference>
<keyword evidence="8" id="KW-1185">Reference proteome</keyword>
<dbReference type="SUPFAM" id="SSF52317">
    <property type="entry name" value="Class I glutamine amidotransferase-like"/>
    <property type="match status" value="1"/>
</dbReference>
<name>A0ABV2AM27_9EUKA</name>
<evidence type="ECO:0000313" key="7">
    <source>
        <dbReference type="EMBL" id="MES1920682.1"/>
    </source>
</evidence>
<dbReference type="PANTHER" id="PTHR31559:SF0">
    <property type="entry name" value="PYRIDOXAL 5'-PHOSPHATE SYNTHASE SUBUNIT SNO1-RELATED"/>
    <property type="match status" value="1"/>
</dbReference>
<dbReference type="PIRSF" id="PIRSF005639">
    <property type="entry name" value="Glut_amidoT_SNO"/>
    <property type="match status" value="1"/>
</dbReference>
<evidence type="ECO:0000313" key="8">
    <source>
        <dbReference type="Proteomes" id="UP001439008"/>
    </source>
</evidence>
<evidence type="ECO:0000256" key="1">
    <source>
        <dbReference type="ARBA" id="ARBA00008345"/>
    </source>
</evidence>
<sequence>MALQPKFGDFSKLTVGIIAIHGDFTENKICVEKLGAKTKLIRSSYDFDESINAIIIPGGESSTISLLLNKDRILLNKLVNWTKNGYPTYGICGGMILLSEFTRSTEEKKEKAGLLRALRMTVDRNFFEKNGFCFKKELEIPIFEDPKFCGIFIRGPAITKPVDKEIEVLCSIEIEKQKVILAVRKGAVLATSFHPELTDDLRFHKMFLETALDFNKK</sequence>
<keyword evidence="3" id="KW-0378">Hydrolase</keyword>
<dbReference type="PROSITE" id="PS51273">
    <property type="entry name" value="GATASE_TYPE_1"/>
    <property type="match status" value="1"/>
</dbReference>
<gene>
    <name evidence="7" type="primary">SNO1</name>
    <name evidence="7" type="ORF">MHBO_002328</name>
</gene>
<dbReference type="NCBIfam" id="TIGR03800">
    <property type="entry name" value="PLP_synth_Pdx2"/>
    <property type="match status" value="1"/>
</dbReference>
<evidence type="ECO:0000256" key="4">
    <source>
        <dbReference type="ARBA" id="ARBA00022962"/>
    </source>
</evidence>
<proteinExistence type="inferred from homology"/>
<dbReference type="EMBL" id="JBDODL010000803">
    <property type="protein sequence ID" value="MES1920682.1"/>
    <property type="molecule type" value="Genomic_DNA"/>
</dbReference>
<evidence type="ECO:0000256" key="5">
    <source>
        <dbReference type="ARBA" id="ARBA00023239"/>
    </source>
</evidence>
<dbReference type="Proteomes" id="UP001439008">
    <property type="component" value="Unassembled WGS sequence"/>
</dbReference>
<evidence type="ECO:0000256" key="3">
    <source>
        <dbReference type="ARBA" id="ARBA00022801"/>
    </source>
</evidence>
<dbReference type="Pfam" id="PF01174">
    <property type="entry name" value="SNO"/>
    <property type="match status" value="1"/>
</dbReference>
<accession>A0ABV2AM27</accession>
<dbReference type="PANTHER" id="PTHR31559">
    <property type="entry name" value="PYRIDOXAL 5'-PHOSPHATE SYNTHASE SUBUNIT SNO"/>
    <property type="match status" value="1"/>
</dbReference>
<comment type="similarity">
    <text evidence="1">Belongs to the glutaminase PdxT/SNO family.</text>
</comment>
<dbReference type="PROSITE" id="PS51130">
    <property type="entry name" value="PDXT_SNO_2"/>
    <property type="match status" value="1"/>
</dbReference>
<evidence type="ECO:0000256" key="2">
    <source>
        <dbReference type="ARBA" id="ARBA00012918"/>
    </source>
</evidence>
<dbReference type="InterPro" id="IPR002161">
    <property type="entry name" value="PdxT/SNO"/>
</dbReference>
<dbReference type="InterPro" id="IPR029062">
    <property type="entry name" value="Class_I_gatase-like"/>
</dbReference>
<comment type="caution">
    <text evidence="7">The sequence shown here is derived from an EMBL/GenBank/DDBJ whole genome shotgun (WGS) entry which is preliminary data.</text>
</comment>
<organism evidence="7 8">
    <name type="scientific">Bonamia ostreae</name>
    <dbReference type="NCBI Taxonomy" id="126728"/>
    <lineage>
        <taxon>Eukaryota</taxon>
        <taxon>Sar</taxon>
        <taxon>Rhizaria</taxon>
        <taxon>Endomyxa</taxon>
        <taxon>Ascetosporea</taxon>
        <taxon>Haplosporida</taxon>
        <taxon>Bonamia</taxon>
    </lineage>
</organism>
<keyword evidence="5" id="KW-0456">Lyase</keyword>
<protein>
    <recommendedName>
        <fullName evidence="2">glutaminase</fullName>
        <ecNumber evidence="2">3.5.1.2</ecNumber>
    </recommendedName>
</protein>
<comment type="catalytic activity">
    <reaction evidence="6">
        <text>L-glutamine + H2O = L-glutamate + NH4(+)</text>
        <dbReference type="Rhea" id="RHEA:15889"/>
        <dbReference type="ChEBI" id="CHEBI:15377"/>
        <dbReference type="ChEBI" id="CHEBI:28938"/>
        <dbReference type="ChEBI" id="CHEBI:29985"/>
        <dbReference type="ChEBI" id="CHEBI:58359"/>
        <dbReference type="EC" id="3.5.1.2"/>
    </reaction>
</comment>
<keyword evidence="4" id="KW-0315">Glutamine amidotransferase</keyword>
<dbReference type="EC" id="3.5.1.2" evidence="2"/>